<organism evidence="1 2">
    <name type="scientific">Armillaria solidipes</name>
    <dbReference type="NCBI Taxonomy" id="1076256"/>
    <lineage>
        <taxon>Eukaryota</taxon>
        <taxon>Fungi</taxon>
        <taxon>Dikarya</taxon>
        <taxon>Basidiomycota</taxon>
        <taxon>Agaricomycotina</taxon>
        <taxon>Agaricomycetes</taxon>
        <taxon>Agaricomycetidae</taxon>
        <taxon>Agaricales</taxon>
        <taxon>Marasmiineae</taxon>
        <taxon>Physalacriaceae</taxon>
        <taxon>Armillaria</taxon>
    </lineage>
</organism>
<reference evidence="2" key="1">
    <citation type="journal article" date="2017" name="Nat. Ecol. Evol.">
        <title>Genome expansion and lineage-specific genetic innovations in the forest pathogenic fungi Armillaria.</title>
        <authorList>
            <person name="Sipos G."/>
            <person name="Prasanna A.N."/>
            <person name="Walter M.C."/>
            <person name="O'Connor E."/>
            <person name="Balint B."/>
            <person name="Krizsan K."/>
            <person name="Kiss B."/>
            <person name="Hess J."/>
            <person name="Varga T."/>
            <person name="Slot J."/>
            <person name="Riley R."/>
            <person name="Boka B."/>
            <person name="Rigling D."/>
            <person name="Barry K."/>
            <person name="Lee J."/>
            <person name="Mihaltcheva S."/>
            <person name="LaButti K."/>
            <person name="Lipzen A."/>
            <person name="Waldron R."/>
            <person name="Moloney N.M."/>
            <person name="Sperisen C."/>
            <person name="Kredics L."/>
            <person name="Vagvoelgyi C."/>
            <person name="Patrignani A."/>
            <person name="Fitzpatrick D."/>
            <person name="Nagy I."/>
            <person name="Doyle S."/>
            <person name="Anderson J.B."/>
            <person name="Grigoriev I.V."/>
            <person name="Gueldener U."/>
            <person name="Muensterkoetter M."/>
            <person name="Nagy L.G."/>
        </authorList>
    </citation>
    <scope>NUCLEOTIDE SEQUENCE [LARGE SCALE GENOMIC DNA]</scope>
    <source>
        <strain evidence="2">28-4</strain>
    </source>
</reference>
<dbReference type="AlphaFoldDB" id="A0A2H3AL78"/>
<evidence type="ECO:0000313" key="2">
    <source>
        <dbReference type="Proteomes" id="UP000218334"/>
    </source>
</evidence>
<dbReference type="Proteomes" id="UP000218334">
    <property type="component" value="Unassembled WGS sequence"/>
</dbReference>
<proteinExistence type="predicted"/>
<dbReference type="EMBL" id="KZ293500">
    <property type="protein sequence ID" value="PBK59621.1"/>
    <property type="molecule type" value="Genomic_DNA"/>
</dbReference>
<dbReference type="STRING" id="1076256.A0A2H3AL78"/>
<sequence length="168" mass="19332">MLIWIKGALSPQEIRDHILDEGSDFKKKIIAWLEGAHSGDFFNGNKEDMWSAVDKMSDTKGYIDPTLRMPKQPPPSCVGTHDNCPKCEDIQLWDKSFQSEVDDLVVHSNVHDCEKYKKKDGSYNRKKTYTGCKDNKFKKCRARFPRKLYNTTEVDIETGALNVKKQEA</sequence>
<protein>
    <submittedName>
        <fullName evidence="1">Uncharacterized protein</fullName>
    </submittedName>
</protein>
<evidence type="ECO:0000313" key="1">
    <source>
        <dbReference type="EMBL" id="PBK59621.1"/>
    </source>
</evidence>
<gene>
    <name evidence="1" type="ORF">ARMSODRAFT_899005</name>
</gene>
<keyword evidence="2" id="KW-1185">Reference proteome</keyword>
<name>A0A2H3AL78_9AGAR</name>
<accession>A0A2H3AL78</accession>